<dbReference type="GO" id="GO:0008236">
    <property type="term" value="F:serine-type peptidase activity"/>
    <property type="evidence" value="ECO:0007669"/>
    <property type="project" value="UniProtKB-KW"/>
</dbReference>
<evidence type="ECO:0000256" key="7">
    <source>
        <dbReference type="RuleBase" id="RU004296"/>
    </source>
</evidence>
<dbReference type="InterPro" id="IPR009003">
    <property type="entry name" value="Peptidase_S1_PA"/>
</dbReference>
<evidence type="ECO:0000256" key="4">
    <source>
        <dbReference type="ARBA" id="ARBA00022801"/>
    </source>
</evidence>
<dbReference type="EC" id="3.4.21.-" evidence="7"/>
<dbReference type="Gene3D" id="2.40.10.10">
    <property type="entry name" value="Trypsin-like serine proteases"/>
    <property type="match status" value="2"/>
</dbReference>
<feature type="compositionally biased region" description="Low complexity" evidence="8">
    <location>
        <begin position="390"/>
        <end position="412"/>
    </location>
</feature>
<organism evidence="9 10">
    <name type="scientific">Pythium oligandrum</name>
    <name type="common">Mycoparasitic fungus</name>
    <dbReference type="NCBI Taxonomy" id="41045"/>
    <lineage>
        <taxon>Eukaryota</taxon>
        <taxon>Sar</taxon>
        <taxon>Stramenopiles</taxon>
        <taxon>Oomycota</taxon>
        <taxon>Peronosporomycetes</taxon>
        <taxon>Pythiales</taxon>
        <taxon>Pythiaceae</taxon>
        <taxon>Pythium</taxon>
    </lineage>
</organism>
<keyword evidence="10" id="KW-1185">Reference proteome</keyword>
<name>A0A8K1CFE3_PYTOL</name>
<dbReference type="Proteomes" id="UP000794436">
    <property type="component" value="Unassembled WGS sequence"/>
</dbReference>
<keyword evidence="5 7" id="KW-0720">Serine protease</keyword>
<keyword evidence="6" id="KW-0843">Virulence</keyword>
<keyword evidence="2 7" id="KW-0645">Protease</keyword>
<dbReference type="InterPro" id="IPR008256">
    <property type="entry name" value="Peptidase_S1B"/>
</dbReference>
<sequence>MRLYSALVCASALAVAHGLDSPIGAAENRTFAVDASVAREPVSEVFSVNGSSFITVHFAQFKLGDGDAVRVRSPDGETVFEYSGLGRGDLGTSGGFFSSKIPGDTAIVEYLPSEDADLSDDYGFTVDKITRTAKATYSRSICGNDDSKPVKCYNDKAGMYGASKAVARLMVNGAMSCTGWLVGSEGHLMSNFHCLGLKQQVRNTDFEFLAESASCDDECKERGGCAGTVVAESAEIVASDETLDYALVKLNTIADLSAYGYLKLRVAGATENEKIYVPQHPTGWAKRIAAVVDDGSEATITQIDGSSGCGDHRIHYTADTEGGSSGSPIIAVSDNAVVALHSCGLAGDDCENTAADIRSIIWDIKNKGVKLPKDALDDPNAEIPQGPWIPAGASTAPAPSTTTPPAKAATPSPTESICGIFKDEAMCATAPNGLCTWKDSACVSSSGSTPTTTEPAPGTVAPDADDDFLTEAPTPVPTPSPVPSTSAPSPTPAPPATTTPAPTTPASPVQWACKLLWTEGLCQSLSFGKCSWKDGVCK</sequence>
<feature type="chain" id="PRO_5035490314" description="Serine protease" evidence="7">
    <location>
        <begin position="19"/>
        <end position="538"/>
    </location>
</feature>
<evidence type="ECO:0000313" key="10">
    <source>
        <dbReference type="Proteomes" id="UP000794436"/>
    </source>
</evidence>
<dbReference type="EMBL" id="SPLM01000075">
    <property type="protein sequence ID" value="TMW61841.1"/>
    <property type="molecule type" value="Genomic_DNA"/>
</dbReference>
<dbReference type="OrthoDB" id="165345at2759"/>
<evidence type="ECO:0000256" key="8">
    <source>
        <dbReference type="SAM" id="MobiDB-lite"/>
    </source>
</evidence>
<dbReference type="PANTHER" id="PTHR36234:SF5">
    <property type="entry name" value="LYSYL ENDOPEPTIDASE"/>
    <property type="match status" value="1"/>
</dbReference>
<dbReference type="SUPFAM" id="SSF50494">
    <property type="entry name" value="Trypsin-like serine proteases"/>
    <property type="match status" value="1"/>
</dbReference>
<comment type="similarity">
    <text evidence="1 7">Belongs to the peptidase S1B family.</text>
</comment>
<keyword evidence="4 7" id="KW-0378">Hydrolase</keyword>
<evidence type="ECO:0000313" key="9">
    <source>
        <dbReference type="EMBL" id="TMW61841.1"/>
    </source>
</evidence>
<comment type="caution">
    <text evidence="9">The sequence shown here is derived from an EMBL/GenBank/DDBJ whole genome shotgun (WGS) entry which is preliminary data.</text>
</comment>
<evidence type="ECO:0000256" key="1">
    <source>
        <dbReference type="ARBA" id="ARBA00008764"/>
    </source>
</evidence>
<evidence type="ECO:0000256" key="2">
    <source>
        <dbReference type="ARBA" id="ARBA00022670"/>
    </source>
</evidence>
<dbReference type="PRINTS" id="PR00839">
    <property type="entry name" value="V8PROTEASE"/>
</dbReference>
<evidence type="ECO:0000256" key="3">
    <source>
        <dbReference type="ARBA" id="ARBA00022729"/>
    </source>
</evidence>
<dbReference type="PANTHER" id="PTHR36234">
    <property type="entry name" value="LYSYL ENDOPEPTIDASE"/>
    <property type="match status" value="1"/>
</dbReference>
<accession>A0A8K1CFE3</accession>
<dbReference type="GO" id="GO:0006508">
    <property type="term" value="P:proteolysis"/>
    <property type="evidence" value="ECO:0007669"/>
    <property type="project" value="UniProtKB-KW"/>
</dbReference>
<protein>
    <recommendedName>
        <fullName evidence="7">Serine protease</fullName>
        <ecNumber evidence="7">3.4.21.-</ecNumber>
    </recommendedName>
</protein>
<evidence type="ECO:0000256" key="5">
    <source>
        <dbReference type="ARBA" id="ARBA00022825"/>
    </source>
</evidence>
<feature type="compositionally biased region" description="Low complexity" evidence="8">
    <location>
        <begin position="446"/>
        <end position="462"/>
    </location>
</feature>
<evidence type="ECO:0000256" key="6">
    <source>
        <dbReference type="ARBA" id="ARBA00023026"/>
    </source>
</evidence>
<feature type="compositionally biased region" description="Pro residues" evidence="8">
    <location>
        <begin position="489"/>
        <end position="505"/>
    </location>
</feature>
<reference evidence="9" key="1">
    <citation type="submission" date="2019-03" db="EMBL/GenBank/DDBJ databases">
        <title>Long read genome sequence of the mycoparasitic Pythium oligandrum ATCC 38472 isolated from sugarbeet rhizosphere.</title>
        <authorList>
            <person name="Gaulin E."/>
        </authorList>
    </citation>
    <scope>NUCLEOTIDE SEQUENCE</scope>
    <source>
        <strain evidence="9">ATCC 38472_TT</strain>
    </source>
</reference>
<feature type="region of interest" description="Disordered" evidence="8">
    <location>
        <begin position="380"/>
        <end position="412"/>
    </location>
</feature>
<dbReference type="AlphaFoldDB" id="A0A8K1CFE3"/>
<feature type="region of interest" description="Disordered" evidence="8">
    <location>
        <begin position="446"/>
        <end position="505"/>
    </location>
</feature>
<keyword evidence="3 7" id="KW-0732">Signal</keyword>
<dbReference type="Pfam" id="PF13365">
    <property type="entry name" value="Trypsin_2"/>
    <property type="match status" value="1"/>
</dbReference>
<dbReference type="InterPro" id="IPR043504">
    <property type="entry name" value="Peptidase_S1_PA_chymotrypsin"/>
</dbReference>
<feature type="signal peptide" evidence="7">
    <location>
        <begin position="1"/>
        <end position="18"/>
    </location>
</feature>
<proteinExistence type="inferred from homology"/>
<gene>
    <name evidence="9" type="ORF">Poli38472_010904</name>
</gene>